<evidence type="ECO:0000313" key="16">
    <source>
        <dbReference type="Proteomes" id="UP000645676"/>
    </source>
</evidence>
<dbReference type="InterPro" id="IPR006638">
    <property type="entry name" value="Elp3/MiaA/NifB-like_rSAM"/>
</dbReference>
<dbReference type="UniPathway" id="UPA00078">
    <property type="reaction ID" value="UER00162"/>
</dbReference>
<evidence type="ECO:0000256" key="4">
    <source>
        <dbReference type="ARBA" id="ARBA00022485"/>
    </source>
</evidence>
<comment type="similarity">
    <text evidence="2 12">Belongs to the radical SAM superfamily. Biotin synthase family.</text>
</comment>
<evidence type="ECO:0000256" key="1">
    <source>
        <dbReference type="ARBA" id="ARBA00004942"/>
    </source>
</evidence>
<dbReference type="GO" id="GO:0051539">
    <property type="term" value="F:4 iron, 4 sulfur cluster binding"/>
    <property type="evidence" value="ECO:0007669"/>
    <property type="project" value="UniProtKB-KW"/>
</dbReference>
<comment type="caution">
    <text evidence="15">The sequence shown here is derived from an EMBL/GenBank/DDBJ whole genome shotgun (WGS) entry which is preliminary data.</text>
</comment>
<dbReference type="InterPro" id="IPR024177">
    <property type="entry name" value="Biotin_synthase"/>
</dbReference>
<evidence type="ECO:0000256" key="9">
    <source>
        <dbReference type="ARBA" id="ARBA00022756"/>
    </source>
</evidence>
<dbReference type="InterPro" id="IPR002684">
    <property type="entry name" value="Biotin_synth/BioAB"/>
</dbReference>
<comment type="catalytic activity">
    <reaction evidence="12">
        <text>(4R,5S)-dethiobiotin + (sulfur carrier)-SH + 2 reduced [2Fe-2S]-[ferredoxin] + 2 S-adenosyl-L-methionine = (sulfur carrier)-H + biotin + 2 5'-deoxyadenosine + 2 L-methionine + 2 oxidized [2Fe-2S]-[ferredoxin]</text>
        <dbReference type="Rhea" id="RHEA:22060"/>
        <dbReference type="Rhea" id="RHEA-COMP:10000"/>
        <dbReference type="Rhea" id="RHEA-COMP:10001"/>
        <dbReference type="Rhea" id="RHEA-COMP:14737"/>
        <dbReference type="Rhea" id="RHEA-COMP:14739"/>
        <dbReference type="ChEBI" id="CHEBI:17319"/>
        <dbReference type="ChEBI" id="CHEBI:29917"/>
        <dbReference type="ChEBI" id="CHEBI:33737"/>
        <dbReference type="ChEBI" id="CHEBI:33738"/>
        <dbReference type="ChEBI" id="CHEBI:57586"/>
        <dbReference type="ChEBI" id="CHEBI:57844"/>
        <dbReference type="ChEBI" id="CHEBI:59789"/>
        <dbReference type="ChEBI" id="CHEBI:64428"/>
        <dbReference type="ChEBI" id="CHEBI:149473"/>
        <dbReference type="EC" id="2.8.1.6"/>
    </reaction>
</comment>
<evidence type="ECO:0000256" key="5">
    <source>
        <dbReference type="ARBA" id="ARBA00022679"/>
    </source>
</evidence>
<keyword evidence="9 12" id="KW-0093">Biotin biosynthesis</keyword>
<keyword evidence="10 12" id="KW-0408">Iron</keyword>
<dbReference type="NCBIfam" id="TIGR00433">
    <property type="entry name" value="bioB"/>
    <property type="match status" value="1"/>
</dbReference>
<dbReference type="AlphaFoldDB" id="A0A832ST42"/>
<feature type="binding site" evidence="12 13">
    <location>
        <position position="125"/>
    </location>
    <ligand>
        <name>[2Fe-2S] cluster</name>
        <dbReference type="ChEBI" id="CHEBI:190135"/>
    </ligand>
</feature>
<evidence type="ECO:0000256" key="10">
    <source>
        <dbReference type="ARBA" id="ARBA00023004"/>
    </source>
</evidence>
<evidence type="ECO:0000256" key="3">
    <source>
        <dbReference type="ARBA" id="ARBA00012236"/>
    </source>
</evidence>
<dbReference type="SMART" id="SM00729">
    <property type="entry name" value="Elp3"/>
    <property type="match status" value="1"/>
</dbReference>
<dbReference type="PANTHER" id="PTHR22976">
    <property type="entry name" value="BIOTIN SYNTHASE"/>
    <property type="match status" value="1"/>
</dbReference>
<dbReference type="EC" id="2.8.1.6" evidence="3 12"/>
<comment type="pathway">
    <text evidence="1 12">Cofactor biosynthesis; biotin biosynthesis; biotin from 7,8-diaminononanoate: step 2/2.</text>
</comment>
<evidence type="ECO:0000256" key="2">
    <source>
        <dbReference type="ARBA" id="ARBA00010765"/>
    </source>
</evidence>
<feature type="binding site" evidence="12 13">
    <location>
        <position position="52"/>
    </location>
    <ligand>
        <name>[4Fe-4S] cluster</name>
        <dbReference type="ChEBI" id="CHEBI:49883"/>
        <note>4Fe-4S-S-AdoMet</note>
    </ligand>
</feature>
<dbReference type="PROSITE" id="PS51918">
    <property type="entry name" value="RADICAL_SAM"/>
    <property type="match status" value="1"/>
</dbReference>
<keyword evidence="7 12" id="KW-0001">2Fe-2S</keyword>
<evidence type="ECO:0000313" key="15">
    <source>
        <dbReference type="EMBL" id="HII58980.1"/>
    </source>
</evidence>
<sequence length="341" mass="38657">MDFDDALYLYNNFSAIDLLYLAFKIKNRIKNNSKIKLCAIINAKSGKCKEDCIFCSQSIYSKCNIPIYPLKSKKEILEYAKKIIDECSKISSSIERGTLIGAESPNLMDVGYPNRGFPLWVERFSIVTSGKKINDDEFIEIVEAIELIKEETNLKVCCSLGLLDREKLKELKKLDVRIHNNLEASKNYFKNICSTHSYEDKVKVIKEAKKLDLEVCSGGIFGLGESVEERIKMAFELKELGVDSVPINILHPIEGTKAYEKIKNGEIKPISVSDALKLIALYKIIMPYAEIRLAGGRIYNLRDFQSYALMVLDGLMVGNYLTTKGRCLEDDLKMIADFHSL</sequence>
<dbReference type="SMART" id="SM00876">
    <property type="entry name" value="BATS"/>
    <property type="match status" value="1"/>
</dbReference>
<dbReference type="FunFam" id="3.20.20.70:FF:000605">
    <property type="match status" value="1"/>
</dbReference>
<feature type="binding site" evidence="12 13">
    <location>
        <position position="48"/>
    </location>
    <ligand>
        <name>[4Fe-4S] cluster</name>
        <dbReference type="ChEBI" id="CHEBI:49883"/>
        <note>4Fe-4S-S-AdoMet</note>
    </ligand>
</feature>
<comment type="function">
    <text evidence="12">Catalyzes the conversion of dethiobiotin (DTB) to biotin by the insertion of a sulfur atom into dethiobiotin via a radical-based mechanism.</text>
</comment>
<dbReference type="GO" id="GO:0051537">
    <property type="term" value="F:2 iron, 2 sulfur cluster binding"/>
    <property type="evidence" value="ECO:0007669"/>
    <property type="project" value="UniProtKB-KW"/>
</dbReference>
<dbReference type="SFLD" id="SFLDS00029">
    <property type="entry name" value="Radical_SAM"/>
    <property type="match status" value="1"/>
</dbReference>
<organism evidence="15 16">
    <name type="scientific">Methanocaldococcus jannaschii</name>
    <dbReference type="NCBI Taxonomy" id="2190"/>
    <lineage>
        <taxon>Archaea</taxon>
        <taxon>Methanobacteriati</taxon>
        <taxon>Methanobacteriota</taxon>
        <taxon>Methanomada group</taxon>
        <taxon>Methanococci</taxon>
        <taxon>Methanococcales</taxon>
        <taxon>Methanocaldococcaceae</taxon>
        <taxon>Methanocaldococcus</taxon>
    </lineage>
</organism>
<keyword evidence="11 12" id="KW-0411">Iron-sulfur</keyword>
<dbReference type="GO" id="GO:0004076">
    <property type="term" value="F:biotin synthase activity"/>
    <property type="evidence" value="ECO:0007669"/>
    <property type="project" value="UniProtKB-UniRule"/>
</dbReference>
<feature type="binding site" evidence="12 13">
    <location>
        <position position="55"/>
    </location>
    <ligand>
        <name>[4Fe-4S] cluster</name>
        <dbReference type="ChEBI" id="CHEBI:49883"/>
        <note>4Fe-4S-S-AdoMet</note>
    </ligand>
</feature>
<evidence type="ECO:0000256" key="13">
    <source>
        <dbReference type="PIRSR" id="PIRSR001619-1"/>
    </source>
</evidence>
<comment type="cofactor">
    <cofactor evidence="13">
        <name>[2Fe-2S] cluster</name>
        <dbReference type="ChEBI" id="CHEBI:190135"/>
    </cofactor>
    <text evidence="13">Binds 1 [2Fe-2S] cluster. The cluster is coordinated with 3 cysteines and 1 arginine.</text>
</comment>
<evidence type="ECO:0000256" key="6">
    <source>
        <dbReference type="ARBA" id="ARBA00022691"/>
    </source>
</evidence>
<dbReference type="Pfam" id="PF04055">
    <property type="entry name" value="Radical_SAM"/>
    <property type="match status" value="1"/>
</dbReference>
<accession>A0A832ST42</accession>
<feature type="binding site" evidence="12 13">
    <location>
        <position position="216"/>
    </location>
    <ligand>
        <name>[2Fe-2S] cluster</name>
        <dbReference type="ChEBI" id="CHEBI:190135"/>
    </ligand>
</feature>
<gene>
    <name evidence="12 15" type="primary">bioB</name>
    <name evidence="15" type="ORF">HA335_00090</name>
</gene>
<keyword evidence="8 12" id="KW-0479">Metal-binding</keyword>
<keyword evidence="4 12" id="KW-0004">4Fe-4S</keyword>
<dbReference type="PANTHER" id="PTHR22976:SF2">
    <property type="entry name" value="BIOTIN SYNTHASE, MITOCHONDRIAL"/>
    <property type="match status" value="1"/>
</dbReference>
<dbReference type="InterPro" id="IPR013785">
    <property type="entry name" value="Aldolase_TIM"/>
</dbReference>
<evidence type="ECO:0000256" key="7">
    <source>
        <dbReference type="ARBA" id="ARBA00022714"/>
    </source>
</evidence>
<protein>
    <recommendedName>
        <fullName evidence="3 12">Biotin synthase</fullName>
        <ecNumber evidence="3 12">2.8.1.6</ecNumber>
    </recommendedName>
</protein>
<keyword evidence="5 12" id="KW-0808">Transferase</keyword>
<feature type="binding site" evidence="12 13">
    <location>
        <position position="157"/>
    </location>
    <ligand>
        <name>[2Fe-2S] cluster</name>
        <dbReference type="ChEBI" id="CHEBI:190135"/>
    </ligand>
</feature>
<dbReference type="HAMAP" id="MF_01694">
    <property type="entry name" value="BioB"/>
    <property type="match status" value="1"/>
</dbReference>
<dbReference type="SFLD" id="SFLDG01278">
    <property type="entry name" value="biotin_synthase_like"/>
    <property type="match status" value="1"/>
</dbReference>
<dbReference type="SFLD" id="SFLDG01060">
    <property type="entry name" value="BATS_domain_containing"/>
    <property type="match status" value="1"/>
</dbReference>
<dbReference type="Pfam" id="PF06968">
    <property type="entry name" value="BATS"/>
    <property type="match status" value="1"/>
</dbReference>
<evidence type="ECO:0000259" key="14">
    <source>
        <dbReference type="PROSITE" id="PS51918"/>
    </source>
</evidence>
<dbReference type="CDD" id="cd01335">
    <property type="entry name" value="Radical_SAM"/>
    <property type="match status" value="1"/>
</dbReference>
<evidence type="ECO:0000256" key="11">
    <source>
        <dbReference type="ARBA" id="ARBA00023014"/>
    </source>
</evidence>
<dbReference type="PIRSF" id="PIRSF001619">
    <property type="entry name" value="Biotin_synth"/>
    <property type="match status" value="1"/>
</dbReference>
<dbReference type="EMBL" id="DUJR01000001">
    <property type="protein sequence ID" value="HII58980.1"/>
    <property type="molecule type" value="Genomic_DNA"/>
</dbReference>
<reference evidence="15" key="1">
    <citation type="journal article" date="2020" name="bioRxiv">
        <title>A rank-normalized archaeal taxonomy based on genome phylogeny resolves widespread incomplete and uneven classifications.</title>
        <authorList>
            <person name="Rinke C."/>
            <person name="Chuvochina M."/>
            <person name="Mussig A.J."/>
            <person name="Chaumeil P.-A."/>
            <person name="Waite D.W."/>
            <person name="Whitman W.B."/>
            <person name="Parks D.H."/>
            <person name="Hugenholtz P."/>
        </authorList>
    </citation>
    <scope>NUCLEOTIDE SEQUENCE</scope>
    <source>
        <strain evidence="15">UBA8849</strain>
    </source>
</reference>
<name>A0A832ST42_9EURY</name>
<comment type="cofactor">
    <cofactor evidence="12">
        <name>[2Fe-2S] cluster</name>
        <dbReference type="ChEBI" id="CHEBI:190135"/>
    </cofactor>
    <text evidence="12">Binds 1 [2Fe-2S] cluster. The cluster is coordinated with 3 cysteines and 1 arginine.</text>
</comment>
<dbReference type="Proteomes" id="UP000645676">
    <property type="component" value="Unassembled WGS sequence"/>
</dbReference>
<feature type="domain" description="Radical SAM core" evidence="14">
    <location>
        <begin position="30"/>
        <end position="289"/>
    </location>
</feature>
<dbReference type="Gene3D" id="3.20.20.70">
    <property type="entry name" value="Aldolase class I"/>
    <property type="match status" value="2"/>
</dbReference>
<keyword evidence="6 12" id="KW-0949">S-adenosyl-L-methionine</keyword>
<dbReference type="GO" id="GO:0009102">
    <property type="term" value="P:biotin biosynthetic process"/>
    <property type="evidence" value="ECO:0007669"/>
    <property type="project" value="UniProtKB-UniRule"/>
</dbReference>
<dbReference type="GO" id="GO:0005506">
    <property type="term" value="F:iron ion binding"/>
    <property type="evidence" value="ECO:0007669"/>
    <property type="project" value="UniProtKB-UniRule"/>
</dbReference>
<proteinExistence type="inferred from homology"/>
<dbReference type="InterPro" id="IPR058240">
    <property type="entry name" value="rSAM_sf"/>
</dbReference>
<evidence type="ECO:0000256" key="8">
    <source>
        <dbReference type="ARBA" id="ARBA00022723"/>
    </source>
</evidence>
<dbReference type="InterPro" id="IPR007197">
    <property type="entry name" value="rSAM"/>
</dbReference>
<feature type="binding site" evidence="12 13">
    <location>
        <position position="292"/>
    </location>
    <ligand>
        <name>[2Fe-2S] cluster</name>
        <dbReference type="ChEBI" id="CHEBI:190135"/>
    </ligand>
</feature>
<dbReference type="InterPro" id="IPR010722">
    <property type="entry name" value="BATS_dom"/>
</dbReference>
<dbReference type="SUPFAM" id="SSF102114">
    <property type="entry name" value="Radical SAM enzymes"/>
    <property type="match status" value="1"/>
</dbReference>
<comment type="cofactor">
    <cofactor evidence="12 13">
        <name>[4Fe-4S] cluster</name>
        <dbReference type="ChEBI" id="CHEBI:49883"/>
    </cofactor>
    <text evidence="12 13">Binds 1 [4Fe-4S] cluster. The cluster is coordinated with 3 cysteines and an exchangeable S-adenosyl-L-methionine.</text>
</comment>
<comment type="subunit">
    <text evidence="12">Homodimer.</text>
</comment>
<evidence type="ECO:0000256" key="12">
    <source>
        <dbReference type="HAMAP-Rule" id="MF_01694"/>
    </source>
</evidence>